<name>A0A263CX22_9PSEU</name>
<keyword evidence="2" id="KW-1185">Reference proteome</keyword>
<sequence>MAPVIAVAEELSRCEQPRIAPVRTGSSGDEIPSDSLVVAVDQRSRCHQLLEATDFERHAFVFVGSQEH</sequence>
<comment type="caution">
    <text evidence="1">The sequence shown here is derived from an EMBL/GenBank/DDBJ whole genome shotgun (WGS) entry which is preliminary data.</text>
</comment>
<protein>
    <submittedName>
        <fullName evidence="1">Uncharacterized protein</fullName>
    </submittedName>
</protein>
<gene>
    <name evidence="1" type="ORF">CFN78_23805</name>
</gene>
<accession>A0A263CX22</accession>
<dbReference type="AlphaFoldDB" id="A0A263CX22"/>
<dbReference type="InParanoid" id="A0A263CX22"/>
<dbReference type="EMBL" id="NKYE01000018">
    <property type="protein sequence ID" value="OZM70700.1"/>
    <property type="molecule type" value="Genomic_DNA"/>
</dbReference>
<reference evidence="1 2" key="1">
    <citation type="submission" date="2017-07" db="EMBL/GenBank/DDBJ databases">
        <title>Amycolatopsis antarcticus sp. nov., isolated from the surface of an Antarcticus brown macroalga.</title>
        <authorList>
            <person name="Wang J."/>
            <person name="Leiva S."/>
            <person name="Huang J."/>
            <person name="Huang Y."/>
        </authorList>
    </citation>
    <scope>NUCLEOTIDE SEQUENCE [LARGE SCALE GENOMIC DNA]</scope>
    <source>
        <strain evidence="1 2">AU-G6</strain>
    </source>
</reference>
<evidence type="ECO:0000313" key="1">
    <source>
        <dbReference type="EMBL" id="OZM70700.1"/>
    </source>
</evidence>
<evidence type="ECO:0000313" key="2">
    <source>
        <dbReference type="Proteomes" id="UP000242444"/>
    </source>
</evidence>
<organism evidence="1 2">
    <name type="scientific">Amycolatopsis antarctica</name>
    <dbReference type="NCBI Taxonomy" id="1854586"/>
    <lineage>
        <taxon>Bacteria</taxon>
        <taxon>Bacillati</taxon>
        <taxon>Actinomycetota</taxon>
        <taxon>Actinomycetes</taxon>
        <taxon>Pseudonocardiales</taxon>
        <taxon>Pseudonocardiaceae</taxon>
        <taxon>Amycolatopsis</taxon>
    </lineage>
</organism>
<dbReference type="Proteomes" id="UP000242444">
    <property type="component" value="Unassembled WGS sequence"/>
</dbReference>
<proteinExistence type="predicted"/>